<comment type="caution">
    <text evidence="2">The sequence shown here is derived from an EMBL/GenBank/DDBJ whole genome shotgun (WGS) entry which is preliminary data.</text>
</comment>
<keyword evidence="3" id="KW-1185">Reference proteome</keyword>
<feature type="compositionally biased region" description="Polar residues" evidence="1">
    <location>
        <begin position="225"/>
        <end position="240"/>
    </location>
</feature>
<gene>
    <name evidence="2" type="ORF">TWF506_005424</name>
</gene>
<dbReference type="Proteomes" id="UP001307849">
    <property type="component" value="Unassembled WGS sequence"/>
</dbReference>
<feature type="compositionally biased region" description="Basic and acidic residues" evidence="1">
    <location>
        <begin position="56"/>
        <end position="77"/>
    </location>
</feature>
<sequence length="477" mass="52283">MSPKSVKDLIRAFKRNMEFTNIFSRRRRTASGAENPNAERRVRKSVFTERFDLTDFGRPDLETDNNHEHTCGKKEETLDVDDVAELPLLQTTEDAATPPASQPQPQPLPLPLSIITNEDPNIISGTFSTNTAWLRENLPDLLPPEFFLPHEIIQSQSQSEKEAEMGKKKSTSQAARRQQAKIAKGANEKSSMPATPTPHPQKGPDATQGPAPSVEAKDKQAVQDHITSLLKTTVPKTTGSGAKVAESVTPGAAGPSSGTQPAKEILVVDPELFDVVTDIGVFTKWKRSDFLNLTRNDLLVFIHLYSRDKLPKAEDTDGQVRRVFFNEVYGKYYWISWVRDIIIAFLRNPSATEMAGEETLATLKVAAEDIDFLEHLAPEFKGLCQERLAQYNAQRIEALEGEGQGTGMPKENPSGISIDLSVGATGGKKNKKKGKGKEKEVEGGGEEAASRPPQVLEVKDIDGLVAAFAAALLRSCS</sequence>
<protein>
    <submittedName>
        <fullName evidence="2">Uncharacterized protein</fullName>
    </submittedName>
</protein>
<accession>A0AAN8S007</accession>
<evidence type="ECO:0000313" key="3">
    <source>
        <dbReference type="Proteomes" id="UP001307849"/>
    </source>
</evidence>
<dbReference type="AlphaFoldDB" id="A0AAN8S007"/>
<proteinExistence type="predicted"/>
<organism evidence="2 3">
    <name type="scientific">Arthrobotrys conoides</name>
    <dbReference type="NCBI Taxonomy" id="74498"/>
    <lineage>
        <taxon>Eukaryota</taxon>
        <taxon>Fungi</taxon>
        <taxon>Dikarya</taxon>
        <taxon>Ascomycota</taxon>
        <taxon>Pezizomycotina</taxon>
        <taxon>Orbiliomycetes</taxon>
        <taxon>Orbiliales</taxon>
        <taxon>Orbiliaceae</taxon>
        <taxon>Arthrobotrys</taxon>
    </lineage>
</organism>
<feature type="region of interest" description="Disordered" evidence="1">
    <location>
        <begin position="402"/>
        <end position="455"/>
    </location>
</feature>
<name>A0AAN8S007_9PEZI</name>
<feature type="region of interest" description="Disordered" evidence="1">
    <location>
        <begin position="56"/>
        <end position="81"/>
    </location>
</feature>
<feature type="region of interest" description="Disordered" evidence="1">
    <location>
        <begin position="155"/>
        <end position="260"/>
    </location>
</feature>
<evidence type="ECO:0000313" key="2">
    <source>
        <dbReference type="EMBL" id="KAK6518264.1"/>
    </source>
</evidence>
<evidence type="ECO:0000256" key="1">
    <source>
        <dbReference type="SAM" id="MobiDB-lite"/>
    </source>
</evidence>
<reference evidence="2 3" key="1">
    <citation type="submission" date="2019-10" db="EMBL/GenBank/DDBJ databases">
        <authorList>
            <person name="Palmer J.M."/>
        </authorList>
    </citation>
    <scope>NUCLEOTIDE SEQUENCE [LARGE SCALE GENOMIC DNA]</scope>
    <source>
        <strain evidence="2 3">TWF506</strain>
    </source>
</reference>
<dbReference type="EMBL" id="JAVHJM010000002">
    <property type="protein sequence ID" value="KAK6518264.1"/>
    <property type="molecule type" value="Genomic_DNA"/>
</dbReference>